<evidence type="ECO:0000256" key="1">
    <source>
        <dbReference type="SAM" id="Phobius"/>
    </source>
</evidence>
<name>A0A0E9WB45_ANGAN</name>
<reference evidence="2" key="2">
    <citation type="journal article" date="2015" name="Fish Shellfish Immunol.">
        <title>Early steps in the European eel (Anguilla anguilla)-Vibrio vulnificus interaction in the gills: Role of the RtxA13 toxin.</title>
        <authorList>
            <person name="Callol A."/>
            <person name="Pajuelo D."/>
            <person name="Ebbesson L."/>
            <person name="Teles M."/>
            <person name="MacKenzie S."/>
            <person name="Amaro C."/>
        </authorList>
    </citation>
    <scope>NUCLEOTIDE SEQUENCE</scope>
</reference>
<evidence type="ECO:0000313" key="2">
    <source>
        <dbReference type="EMBL" id="JAH87516.1"/>
    </source>
</evidence>
<accession>A0A0E9WB45</accession>
<organism evidence="2">
    <name type="scientific">Anguilla anguilla</name>
    <name type="common">European freshwater eel</name>
    <name type="synonym">Muraena anguilla</name>
    <dbReference type="NCBI Taxonomy" id="7936"/>
    <lineage>
        <taxon>Eukaryota</taxon>
        <taxon>Metazoa</taxon>
        <taxon>Chordata</taxon>
        <taxon>Craniata</taxon>
        <taxon>Vertebrata</taxon>
        <taxon>Euteleostomi</taxon>
        <taxon>Actinopterygii</taxon>
        <taxon>Neopterygii</taxon>
        <taxon>Teleostei</taxon>
        <taxon>Anguilliformes</taxon>
        <taxon>Anguillidae</taxon>
        <taxon>Anguilla</taxon>
    </lineage>
</organism>
<dbReference type="EMBL" id="GBXM01021061">
    <property type="protein sequence ID" value="JAH87516.1"/>
    <property type="molecule type" value="Transcribed_RNA"/>
</dbReference>
<proteinExistence type="predicted"/>
<sequence length="49" mass="5780">MEQSFNTSDQYSSASVIILFIITIIFLNFFFFCNWICQFCDLKSVCTSY</sequence>
<dbReference type="AlphaFoldDB" id="A0A0E9WB45"/>
<keyword evidence="1" id="KW-0812">Transmembrane</keyword>
<reference evidence="2" key="1">
    <citation type="submission" date="2014-11" db="EMBL/GenBank/DDBJ databases">
        <authorList>
            <person name="Amaro Gonzalez C."/>
        </authorList>
    </citation>
    <scope>NUCLEOTIDE SEQUENCE</scope>
</reference>
<keyword evidence="1" id="KW-1133">Transmembrane helix</keyword>
<keyword evidence="1" id="KW-0472">Membrane</keyword>
<protein>
    <submittedName>
        <fullName evidence="2">Uncharacterized protein</fullName>
    </submittedName>
</protein>
<feature type="transmembrane region" description="Helical" evidence="1">
    <location>
        <begin position="12"/>
        <end position="33"/>
    </location>
</feature>